<evidence type="ECO:0000313" key="2">
    <source>
        <dbReference type="Proteomes" id="UP000652755"/>
    </source>
</evidence>
<keyword evidence="2" id="KW-1185">Reference proteome</keyword>
<reference evidence="1 2" key="1">
    <citation type="submission" date="2020-08" db="EMBL/GenBank/DDBJ databases">
        <authorList>
            <person name="Sun Q."/>
            <person name="Inoue M."/>
        </authorList>
    </citation>
    <scope>NUCLEOTIDE SEQUENCE [LARGE SCALE GENOMIC DNA]</scope>
    <source>
        <strain evidence="1 2">CCM 8938</strain>
    </source>
</reference>
<organism evidence="1 2">
    <name type="scientific">Pedobacter fastidiosus</name>
    <dbReference type="NCBI Taxonomy" id="2765361"/>
    <lineage>
        <taxon>Bacteria</taxon>
        <taxon>Pseudomonadati</taxon>
        <taxon>Bacteroidota</taxon>
        <taxon>Sphingobacteriia</taxon>
        <taxon>Sphingobacteriales</taxon>
        <taxon>Sphingobacteriaceae</taxon>
        <taxon>Pedobacter</taxon>
    </lineage>
</organism>
<dbReference type="Proteomes" id="UP000652755">
    <property type="component" value="Unassembled WGS sequence"/>
</dbReference>
<gene>
    <name evidence="1" type="ORF">H7U22_20565</name>
</gene>
<proteinExistence type="predicted"/>
<dbReference type="RefSeq" id="WP_187073239.1">
    <property type="nucleotide sequence ID" value="NZ_JBHRVK010000001.1"/>
</dbReference>
<accession>A0ABR7KY40</accession>
<evidence type="ECO:0000313" key="1">
    <source>
        <dbReference type="EMBL" id="MBC6112824.1"/>
    </source>
</evidence>
<sequence length="331" mass="38435">MSVKRNVYLLESLKRLENNTFDERDIKLLLIEIRDLLMDESFLREVADFVAHPERARGMCHITINSRYGKMKFADEGQQRLHDDGTFANNTDKPWPFFSDQILSYIQTPQIKKDLFEIIIKEGIEEIPEHLFLKYYKINKHKVRTIVFSAYNRANGYYQIKPEIKGRDYLFLDDLLKFIRGTTTGISAFNDVDLKKDLITGISRIISEQKLGLDLEIITNSFDSVIVCIISILHEATFKMFDGTTATSYLTISRADPLKEDKTQYLSLNVQTPNFSFPIISTNIIATTYIEASNENLVVYEGMRIPWNYASRNEEMKLVLIKNSTYDDETK</sequence>
<protein>
    <submittedName>
        <fullName evidence="1">Uncharacterized protein</fullName>
    </submittedName>
</protein>
<name>A0ABR7KY40_9SPHI</name>
<dbReference type="EMBL" id="JACRYL010000027">
    <property type="protein sequence ID" value="MBC6112824.1"/>
    <property type="molecule type" value="Genomic_DNA"/>
</dbReference>
<comment type="caution">
    <text evidence="1">The sequence shown here is derived from an EMBL/GenBank/DDBJ whole genome shotgun (WGS) entry which is preliminary data.</text>
</comment>